<feature type="signal peptide" evidence="1">
    <location>
        <begin position="1"/>
        <end position="24"/>
    </location>
</feature>
<evidence type="ECO:0000256" key="1">
    <source>
        <dbReference type="SAM" id="SignalP"/>
    </source>
</evidence>
<comment type="caution">
    <text evidence="2">The sequence shown here is derived from an EMBL/GenBank/DDBJ whole genome shotgun (WGS) entry which is preliminary data.</text>
</comment>
<feature type="chain" id="PRO_5001948976" description="Adhesin domain-containing protein" evidence="1">
    <location>
        <begin position="25"/>
        <end position="258"/>
    </location>
</feature>
<dbReference type="Proteomes" id="UP000029868">
    <property type="component" value="Unassembled WGS sequence"/>
</dbReference>
<dbReference type="PANTHER" id="PTHR34094">
    <property type="match status" value="1"/>
</dbReference>
<evidence type="ECO:0000313" key="2">
    <source>
        <dbReference type="EMBL" id="KGJ91713.1"/>
    </source>
</evidence>
<dbReference type="PANTHER" id="PTHR34094:SF1">
    <property type="entry name" value="PROTEIN FAM185A"/>
    <property type="match status" value="1"/>
</dbReference>
<accession>A0A099KQ09</accession>
<dbReference type="RefSeq" id="WP_033082924.1">
    <property type="nucleotide sequence ID" value="NZ_JQEC01000040.1"/>
</dbReference>
<evidence type="ECO:0008006" key="4">
    <source>
        <dbReference type="Google" id="ProtNLM"/>
    </source>
</evidence>
<name>A0A099KQ09_COLPS</name>
<protein>
    <recommendedName>
        <fullName evidence="4">Adhesin domain-containing protein</fullName>
    </recommendedName>
</protein>
<organism evidence="2 3">
    <name type="scientific">Colwellia psychrerythraea</name>
    <name type="common">Vibrio psychroerythus</name>
    <dbReference type="NCBI Taxonomy" id="28229"/>
    <lineage>
        <taxon>Bacteria</taxon>
        <taxon>Pseudomonadati</taxon>
        <taxon>Pseudomonadota</taxon>
        <taxon>Gammaproteobacteria</taxon>
        <taxon>Alteromonadales</taxon>
        <taxon>Colwelliaceae</taxon>
        <taxon>Colwellia</taxon>
    </lineage>
</organism>
<dbReference type="AlphaFoldDB" id="A0A099KQ09"/>
<dbReference type="EMBL" id="JQEC01000040">
    <property type="protein sequence ID" value="KGJ91713.1"/>
    <property type="molecule type" value="Genomic_DNA"/>
</dbReference>
<proteinExistence type="predicted"/>
<reference evidence="2 3" key="1">
    <citation type="submission" date="2014-08" db="EMBL/GenBank/DDBJ databases">
        <title>Genomic and Phenotypic Diversity of Colwellia psychrerythraea strains from Disparate Marine Basins.</title>
        <authorList>
            <person name="Techtmann S.M."/>
            <person name="Stelling S.C."/>
            <person name="Utturkar S.M."/>
            <person name="Alshibli N."/>
            <person name="Harris A."/>
            <person name="Brown S.D."/>
            <person name="Hazen T.C."/>
        </authorList>
    </citation>
    <scope>NUCLEOTIDE SEQUENCE [LARGE SCALE GENOMIC DNA]</scope>
    <source>
        <strain evidence="2 3">GAB14E</strain>
    </source>
</reference>
<gene>
    <name evidence="2" type="ORF">GAB14E_3195</name>
</gene>
<keyword evidence="1" id="KW-0732">Signal</keyword>
<evidence type="ECO:0000313" key="3">
    <source>
        <dbReference type="Proteomes" id="UP000029868"/>
    </source>
</evidence>
<dbReference type="PATRIC" id="fig|28229.3.peg.2915"/>
<sequence>MLNIQKSFKYAPIALLLMAGGLQAKTINKEFTVANGGLLKVTTDVGAIDIETHAKETVLIEVEISGKNEDDMTVTLKKSGDNVSIKGDFDRSGFGSSKIRVTYKVTLPETYNIDLNTSGGSIEIENLTGKVDAYTSGGSISLEDLQGDVNIKTSGGSLDLDNIIGRINAKTSGGNIELKLSKNPTKDSKLKTSGGSITAYLAKDVAVNLTAKTSGGRVSSEFAVDGEISKRKIEGTINGGGPELVLKTSGGSVRVKEI</sequence>
<dbReference type="OrthoDB" id="187423at2"/>